<accession>A0A0A9ATT3</accession>
<evidence type="ECO:0000313" key="1">
    <source>
        <dbReference type="EMBL" id="JAD52340.1"/>
    </source>
</evidence>
<proteinExistence type="predicted"/>
<dbReference type="EMBL" id="GBRH01245555">
    <property type="protein sequence ID" value="JAD52340.1"/>
    <property type="molecule type" value="Transcribed_RNA"/>
</dbReference>
<sequence>MVCCKFSLFSACKLVFDPLPAMRRSYSLQQFNTIKCNACQSEAM</sequence>
<protein>
    <submittedName>
        <fullName evidence="1">Uncharacterized protein</fullName>
    </submittedName>
</protein>
<name>A0A0A9ATT3_ARUDO</name>
<reference evidence="1" key="2">
    <citation type="journal article" date="2015" name="Data Brief">
        <title>Shoot transcriptome of the giant reed, Arundo donax.</title>
        <authorList>
            <person name="Barrero R.A."/>
            <person name="Guerrero F.D."/>
            <person name="Moolhuijzen P."/>
            <person name="Goolsby J.A."/>
            <person name="Tidwell J."/>
            <person name="Bellgard S.E."/>
            <person name="Bellgard M.I."/>
        </authorList>
    </citation>
    <scope>NUCLEOTIDE SEQUENCE</scope>
    <source>
        <tissue evidence="1">Shoot tissue taken approximately 20 cm above the soil surface</tissue>
    </source>
</reference>
<reference evidence="1" key="1">
    <citation type="submission" date="2014-09" db="EMBL/GenBank/DDBJ databases">
        <authorList>
            <person name="Magalhaes I.L.F."/>
            <person name="Oliveira U."/>
            <person name="Santos F.R."/>
            <person name="Vidigal T.H.D.A."/>
            <person name="Brescovit A.D."/>
            <person name="Santos A.J."/>
        </authorList>
    </citation>
    <scope>NUCLEOTIDE SEQUENCE</scope>
    <source>
        <tissue evidence="1">Shoot tissue taken approximately 20 cm above the soil surface</tissue>
    </source>
</reference>
<organism evidence="1">
    <name type="scientific">Arundo donax</name>
    <name type="common">Giant reed</name>
    <name type="synonym">Donax arundinaceus</name>
    <dbReference type="NCBI Taxonomy" id="35708"/>
    <lineage>
        <taxon>Eukaryota</taxon>
        <taxon>Viridiplantae</taxon>
        <taxon>Streptophyta</taxon>
        <taxon>Embryophyta</taxon>
        <taxon>Tracheophyta</taxon>
        <taxon>Spermatophyta</taxon>
        <taxon>Magnoliopsida</taxon>
        <taxon>Liliopsida</taxon>
        <taxon>Poales</taxon>
        <taxon>Poaceae</taxon>
        <taxon>PACMAD clade</taxon>
        <taxon>Arundinoideae</taxon>
        <taxon>Arundineae</taxon>
        <taxon>Arundo</taxon>
    </lineage>
</organism>
<dbReference type="AlphaFoldDB" id="A0A0A9ATT3"/>